<protein>
    <submittedName>
        <fullName evidence="2">Uncharacterized protein</fullName>
    </submittedName>
</protein>
<feature type="chain" id="PRO_5046981899" evidence="1">
    <location>
        <begin position="19"/>
        <end position="167"/>
    </location>
</feature>
<feature type="signal peptide" evidence="1">
    <location>
        <begin position="1"/>
        <end position="18"/>
    </location>
</feature>
<evidence type="ECO:0000313" key="2">
    <source>
        <dbReference type="EMBL" id="MDP1027365.1"/>
    </source>
</evidence>
<reference evidence="2 3" key="1">
    <citation type="submission" date="2023-07" db="EMBL/GenBank/DDBJ databases">
        <authorList>
            <person name="Kim M.K."/>
        </authorList>
    </citation>
    <scope>NUCLEOTIDE SEQUENCE [LARGE SCALE GENOMIC DNA]</scope>
    <source>
        <strain evidence="2 3">KR1UV-12</strain>
    </source>
</reference>
<accession>A0ABT9EKI3</accession>
<dbReference type="EMBL" id="JAUUDS010000003">
    <property type="protein sequence ID" value="MDP1027365.1"/>
    <property type="molecule type" value="Genomic_DNA"/>
</dbReference>
<dbReference type="RefSeq" id="WP_305173069.1">
    <property type="nucleotide sequence ID" value="NZ_JAUUDS010000003.1"/>
</dbReference>
<gene>
    <name evidence="2" type="ORF">Q5H91_09080</name>
</gene>
<proteinExistence type="predicted"/>
<name>A0ABT9EKI3_9SPHN</name>
<sequence>MRRLIAVIALALPVTAEAAPTQSWGKPGAARAAFEAGGVECSLRAARADVAGRPETTAYVQGFEALERENNMPAMPAPAGDNDTFARAKRQVLLRRMYSPDKKVDALQTSLQGEVDACLTKAGYVRYTLTRDQDRRLRKLRPGSEERKLYLFTLGTDPEVVERQRVE</sequence>
<evidence type="ECO:0000313" key="3">
    <source>
        <dbReference type="Proteomes" id="UP001230685"/>
    </source>
</evidence>
<keyword evidence="3" id="KW-1185">Reference proteome</keyword>
<evidence type="ECO:0000256" key="1">
    <source>
        <dbReference type="SAM" id="SignalP"/>
    </source>
</evidence>
<organism evidence="2 3">
    <name type="scientific">Sphingomonas aurea</name>
    <dbReference type="NCBI Taxonomy" id="3063994"/>
    <lineage>
        <taxon>Bacteria</taxon>
        <taxon>Pseudomonadati</taxon>
        <taxon>Pseudomonadota</taxon>
        <taxon>Alphaproteobacteria</taxon>
        <taxon>Sphingomonadales</taxon>
        <taxon>Sphingomonadaceae</taxon>
        <taxon>Sphingomonas</taxon>
    </lineage>
</organism>
<dbReference type="Proteomes" id="UP001230685">
    <property type="component" value="Unassembled WGS sequence"/>
</dbReference>
<comment type="caution">
    <text evidence="2">The sequence shown here is derived from an EMBL/GenBank/DDBJ whole genome shotgun (WGS) entry which is preliminary data.</text>
</comment>
<keyword evidence="1" id="KW-0732">Signal</keyword>